<feature type="chain" id="PRO_5043393559" description="Single domain-containing protein" evidence="3">
    <location>
        <begin position="25"/>
        <end position="140"/>
    </location>
</feature>
<reference evidence="5 6" key="1">
    <citation type="submission" date="2024-04" db="EMBL/GenBank/DDBJ databases">
        <authorList>
            <person name="Rising A."/>
            <person name="Reimegard J."/>
            <person name="Sonavane S."/>
            <person name="Akerstrom W."/>
            <person name="Nylinder S."/>
            <person name="Hedman E."/>
            <person name="Kallberg Y."/>
        </authorList>
    </citation>
    <scope>NUCLEOTIDE SEQUENCE [LARGE SCALE GENOMIC DNA]</scope>
</reference>
<feature type="domain" description="Single" evidence="4">
    <location>
        <begin position="38"/>
        <end position="104"/>
    </location>
</feature>
<gene>
    <name evidence="5" type="ORF">LARSCL_LOCUS18847</name>
</gene>
<feature type="signal peptide" evidence="3">
    <location>
        <begin position="1"/>
        <end position="24"/>
    </location>
</feature>
<accession>A0AAV2BFI2</accession>
<name>A0AAV2BFI2_9ARAC</name>
<keyword evidence="2" id="KW-0964">Secreted</keyword>
<proteinExistence type="predicted"/>
<keyword evidence="6" id="KW-1185">Reference proteome</keyword>
<sequence>MKNINMLFVLLGGLLAFFTPNTNAATFDVETEIKDNVCYTKEYKALPVGQSYTTSDCMKMTCTKSGISGLSCPFEAAPDFKPGPNCYVAKGNGDYPDCCERLKKGVSPDTFYALNLLEETGICSQSGSLYGQLHGTYHIR</sequence>
<evidence type="ECO:0000256" key="3">
    <source>
        <dbReference type="SAM" id="SignalP"/>
    </source>
</evidence>
<keyword evidence="3" id="KW-0732">Signal</keyword>
<evidence type="ECO:0000256" key="1">
    <source>
        <dbReference type="ARBA" id="ARBA00004613"/>
    </source>
</evidence>
<organism evidence="5 6">
    <name type="scientific">Larinioides sclopetarius</name>
    <dbReference type="NCBI Taxonomy" id="280406"/>
    <lineage>
        <taxon>Eukaryota</taxon>
        <taxon>Metazoa</taxon>
        <taxon>Ecdysozoa</taxon>
        <taxon>Arthropoda</taxon>
        <taxon>Chelicerata</taxon>
        <taxon>Arachnida</taxon>
        <taxon>Araneae</taxon>
        <taxon>Araneomorphae</taxon>
        <taxon>Entelegynae</taxon>
        <taxon>Araneoidea</taxon>
        <taxon>Araneidae</taxon>
        <taxon>Larinioides</taxon>
    </lineage>
</organism>
<dbReference type="InterPro" id="IPR029277">
    <property type="entry name" value="SVWC_dom"/>
</dbReference>
<evidence type="ECO:0000313" key="6">
    <source>
        <dbReference type="Proteomes" id="UP001497382"/>
    </source>
</evidence>
<dbReference type="SMART" id="SM01318">
    <property type="entry name" value="SVWC"/>
    <property type="match status" value="1"/>
</dbReference>
<dbReference type="Proteomes" id="UP001497382">
    <property type="component" value="Unassembled WGS sequence"/>
</dbReference>
<dbReference type="GO" id="GO:0005576">
    <property type="term" value="C:extracellular region"/>
    <property type="evidence" value="ECO:0007669"/>
    <property type="project" value="UniProtKB-SubCell"/>
</dbReference>
<protein>
    <recommendedName>
        <fullName evidence="4">Single domain-containing protein</fullName>
    </recommendedName>
</protein>
<evidence type="ECO:0000256" key="2">
    <source>
        <dbReference type="ARBA" id="ARBA00022525"/>
    </source>
</evidence>
<dbReference type="AlphaFoldDB" id="A0AAV2BFI2"/>
<evidence type="ECO:0000313" key="5">
    <source>
        <dbReference type="EMBL" id="CAL1294650.1"/>
    </source>
</evidence>
<dbReference type="InterPro" id="IPR015422">
    <property type="entry name" value="PyrdxlP-dep_Trfase_small"/>
</dbReference>
<comment type="caution">
    <text evidence="5">The sequence shown here is derived from an EMBL/GenBank/DDBJ whole genome shotgun (WGS) entry which is preliminary data.</text>
</comment>
<dbReference type="EMBL" id="CAXIEN010000350">
    <property type="protein sequence ID" value="CAL1294650.1"/>
    <property type="molecule type" value="Genomic_DNA"/>
</dbReference>
<evidence type="ECO:0000259" key="4">
    <source>
        <dbReference type="SMART" id="SM01318"/>
    </source>
</evidence>
<dbReference type="Gene3D" id="3.90.1150.10">
    <property type="entry name" value="Aspartate Aminotransferase, domain 1"/>
    <property type="match status" value="1"/>
</dbReference>
<dbReference type="Pfam" id="PF15430">
    <property type="entry name" value="SVWC"/>
    <property type="match status" value="1"/>
</dbReference>
<comment type="subcellular location">
    <subcellularLocation>
        <location evidence="1">Secreted</location>
    </subcellularLocation>
</comment>